<dbReference type="AlphaFoldDB" id="A0A975SQC8"/>
<dbReference type="InterPro" id="IPR002589">
    <property type="entry name" value="Macro_dom"/>
</dbReference>
<evidence type="ECO:0000313" key="3">
    <source>
        <dbReference type="EMBL" id="QWT49979.1"/>
    </source>
</evidence>
<dbReference type="PANTHER" id="PTHR12521">
    <property type="entry name" value="PROTEIN C6ORF130"/>
    <property type="match status" value="1"/>
</dbReference>
<dbReference type="Proteomes" id="UP000683428">
    <property type="component" value="Chromosome"/>
</dbReference>
<evidence type="ECO:0000313" key="4">
    <source>
        <dbReference type="Proteomes" id="UP000683428"/>
    </source>
</evidence>
<dbReference type="PANTHER" id="PTHR12521:SF0">
    <property type="entry name" value="ADP-RIBOSE GLYCOHYDROLASE OARD1"/>
    <property type="match status" value="1"/>
</dbReference>
<feature type="domain" description="Macro" evidence="2">
    <location>
        <begin position="1"/>
        <end position="163"/>
    </location>
</feature>
<organism evidence="3 4">
    <name type="scientific">Azospira inquinata</name>
    <dbReference type="NCBI Taxonomy" id="2785627"/>
    <lineage>
        <taxon>Bacteria</taxon>
        <taxon>Pseudomonadati</taxon>
        <taxon>Pseudomonadota</taxon>
        <taxon>Betaproteobacteria</taxon>
        <taxon>Rhodocyclales</taxon>
        <taxon>Rhodocyclaceae</taxon>
        <taxon>Azospira</taxon>
    </lineage>
</organism>
<evidence type="ECO:0000259" key="2">
    <source>
        <dbReference type="PROSITE" id="PS51154"/>
    </source>
</evidence>
<dbReference type="PROSITE" id="PS51154">
    <property type="entry name" value="MACRO"/>
    <property type="match status" value="1"/>
</dbReference>
<dbReference type="KEGG" id="aiq:Azoinq_05085"/>
<protein>
    <submittedName>
        <fullName evidence="3">Appr-1-p processing protein</fullName>
    </submittedName>
</protein>
<proteinExistence type="predicted"/>
<gene>
    <name evidence="3" type="ORF">Azoinq_05085</name>
</gene>
<sequence>MIIELDGDLLLSQAQAIAHGIAPNDNFDSGLALSLRERWPALYKDFRHYCHLHSPRPGSLWAWSGVGGPRIVCLFTQAGSDNPGGKPGKATVENVRHSLKELARWLAAENIQSLALPRLATGVGGLDWAAVQPLVAQALADYPGKVYVYTTFHPDVAGAEARA</sequence>
<comment type="catalytic activity">
    <reaction evidence="1">
        <text>an N-(ADP-alpha-D-ribosyl)-thymidine in DNA + H2O = a thymidine in DNA + ADP-D-ribose</text>
        <dbReference type="Rhea" id="RHEA:71655"/>
        <dbReference type="Rhea" id="RHEA-COMP:13556"/>
        <dbReference type="Rhea" id="RHEA-COMP:18051"/>
        <dbReference type="ChEBI" id="CHEBI:15377"/>
        <dbReference type="ChEBI" id="CHEBI:57967"/>
        <dbReference type="ChEBI" id="CHEBI:137386"/>
        <dbReference type="ChEBI" id="CHEBI:191199"/>
    </reaction>
    <physiologicalReaction direction="left-to-right" evidence="1">
        <dbReference type="Rhea" id="RHEA:71656"/>
    </physiologicalReaction>
</comment>
<accession>A0A975SQC8</accession>
<evidence type="ECO:0000256" key="1">
    <source>
        <dbReference type="ARBA" id="ARBA00035885"/>
    </source>
</evidence>
<name>A0A975SQC8_9RHOO</name>
<dbReference type="InterPro" id="IPR050892">
    <property type="entry name" value="ADP-ribose_metab_enzymes"/>
</dbReference>
<reference evidence="3" key="1">
    <citation type="submission" date="2020-11" db="EMBL/GenBank/DDBJ databases">
        <title>Azospira inquinata sp. nov.</title>
        <authorList>
            <person name="Moe W.M."/>
            <person name="Mikes M.C."/>
        </authorList>
    </citation>
    <scope>NUCLEOTIDE SEQUENCE</scope>
    <source>
        <strain evidence="3">Azo-3</strain>
    </source>
</reference>
<dbReference type="EMBL" id="CP064782">
    <property type="protein sequence ID" value="QWT49979.1"/>
    <property type="molecule type" value="Genomic_DNA"/>
</dbReference>
<dbReference type="GO" id="GO:0140291">
    <property type="term" value="P:peptidyl-glutamate ADP-deribosylation"/>
    <property type="evidence" value="ECO:0007669"/>
    <property type="project" value="TreeGrafter"/>
</dbReference>
<keyword evidence="4" id="KW-1185">Reference proteome</keyword>
<dbReference type="RefSeq" id="WP_216131538.1">
    <property type="nucleotide sequence ID" value="NZ_CP064782.1"/>
</dbReference>